<dbReference type="EMBL" id="JAFEKC020000026">
    <property type="protein sequence ID" value="KAK0506955.1"/>
    <property type="molecule type" value="Genomic_DNA"/>
</dbReference>
<comment type="caution">
    <text evidence="2">The sequence shown here is derived from an EMBL/GenBank/DDBJ whole genome shotgun (WGS) entry which is preliminary data.</text>
</comment>
<feature type="region of interest" description="Disordered" evidence="1">
    <location>
        <begin position="1"/>
        <end position="40"/>
    </location>
</feature>
<evidence type="ECO:0000313" key="2">
    <source>
        <dbReference type="EMBL" id="KAK0506955.1"/>
    </source>
</evidence>
<evidence type="ECO:0000256" key="1">
    <source>
        <dbReference type="SAM" id="MobiDB-lite"/>
    </source>
</evidence>
<keyword evidence="3" id="KW-1185">Reference proteome</keyword>
<proteinExistence type="predicted"/>
<accession>A0AA39V5V3</accession>
<sequence>MDTHPFSDLLADGEEETSSVACNPPNSDHPALYEEETSTSDAPVTERMFLIEQLFQEAIRWEHRKSVDYIKKLIHYDNDDRAPDLNPEDLSIQRRRYENYVYNRTSILPRRFRVYGTKGLYDLDRLRLWVRLGQNLNPRTPFPPGYRPISDA</sequence>
<gene>
    <name evidence="2" type="ORF">JMJ35_010655</name>
</gene>
<evidence type="ECO:0000313" key="3">
    <source>
        <dbReference type="Proteomes" id="UP001166286"/>
    </source>
</evidence>
<organism evidence="2 3">
    <name type="scientific">Cladonia borealis</name>
    <dbReference type="NCBI Taxonomy" id="184061"/>
    <lineage>
        <taxon>Eukaryota</taxon>
        <taxon>Fungi</taxon>
        <taxon>Dikarya</taxon>
        <taxon>Ascomycota</taxon>
        <taxon>Pezizomycotina</taxon>
        <taxon>Lecanoromycetes</taxon>
        <taxon>OSLEUM clade</taxon>
        <taxon>Lecanoromycetidae</taxon>
        <taxon>Lecanorales</taxon>
        <taxon>Lecanorineae</taxon>
        <taxon>Cladoniaceae</taxon>
        <taxon>Cladonia</taxon>
    </lineage>
</organism>
<protein>
    <submittedName>
        <fullName evidence="2">Uncharacterized protein</fullName>
    </submittedName>
</protein>
<reference evidence="2" key="1">
    <citation type="submission" date="2023-03" db="EMBL/GenBank/DDBJ databases">
        <title>Complete genome of Cladonia borealis.</title>
        <authorList>
            <person name="Park H."/>
        </authorList>
    </citation>
    <scope>NUCLEOTIDE SEQUENCE</scope>
    <source>
        <strain evidence="2">ANT050790</strain>
    </source>
</reference>
<dbReference type="Proteomes" id="UP001166286">
    <property type="component" value="Unassembled WGS sequence"/>
</dbReference>
<dbReference type="AlphaFoldDB" id="A0AA39V5V3"/>
<name>A0AA39V5V3_9LECA</name>